<evidence type="ECO:0000313" key="2">
    <source>
        <dbReference type="Proteomes" id="UP000583752"/>
    </source>
</evidence>
<comment type="caution">
    <text evidence="1">The sequence shown here is derived from an EMBL/GenBank/DDBJ whole genome shotgun (WGS) entry which is preliminary data.</text>
</comment>
<dbReference type="EMBL" id="JABBGG010000011">
    <property type="protein sequence ID" value="NML62900.1"/>
    <property type="molecule type" value="Genomic_DNA"/>
</dbReference>
<dbReference type="AlphaFoldDB" id="A0A848HS01"/>
<name>A0A848HS01_9BURK</name>
<dbReference type="InterPro" id="IPR010349">
    <property type="entry name" value="Asparaginase_II"/>
</dbReference>
<reference evidence="1 2" key="1">
    <citation type="submission" date="2020-04" db="EMBL/GenBank/DDBJ databases">
        <title>Massilia sp. RP-1-19 isolated from soil.</title>
        <authorList>
            <person name="Dahal R.H."/>
        </authorList>
    </citation>
    <scope>NUCLEOTIDE SEQUENCE [LARGE SCALE GENOMIC DNA]</scope>
    <source>
        <strain evidence="1 2">RP-1-19</strain>
    </source>
</reference>
<sequence>MPTGIDGCSAPAGIGIAVKIADGATRALHTATISVLEQLGLLEHASAPPSNRVASP</sequence>
<dbReference type="Proteomes" id="UP000583752">
    <property type="component" value="Unassembled WGS sequence"/>
</dbReference>
<dbReference type="RefSeq" id="WP_169468354.1">
    <property type="nucleotide sequence ID" value="NZ_JABBGG010000011.1"/>
</dbReference>
<accession>A0A848HS01</accession>
<evidence type="ECO:0000313" key="1">
    <source>
        <dbReference type="EMBL" id="NML62900.1"/>
    </source>
</evidence>
<proteinExistence type="predicted"/>
<gene>
    <name evidence="1" type="ORF">HHL21_17810</name>
</gene>
<dbReference type="Pfam" id="PF06089">
    <property type="entry name" value="Asparaginase_II"/>
    <property type="match status" value="1"/>
</dbReference>
<organism evidence="1 2">
    <name type="scientific">Massilia polaris</name>
    <dbReference type="NCBI Taxonomy" id="2728846"/>
    <lineage>
        <taxon>Bacteria</taxon>
        <taxon>Pseudomonadati</taxon>
        <taxon>Pseudomonadota</taxon>
        <taxon>Betaproteobacteria</taxon>
        <taxon>Burkholderiales</taxon>
        <taxon>Oxalobacteraceae</taxon>
        <taxon>Telluria group</taxon>
        <taxon>Massilia</taxon>
    </lineage>
</organism>
<protein>
    <submittedName>
        <fullName evidence="1">Asparaginase</fullName>
    </submittedName>
</protein>
<keyword evidence="2" id="KW-1185">Reference proteome</keyword>